<dbReference type="EMBL" id="VRTY01000066">
    <property type="protein sequence ID" value="TXK37033.1"/>
    <property type="molecule type" value="Genomic_DNA"/>
</dbReference>
<dbReference type="Proteomes" id="UP000321926">
    <property type="component" value="Unassembled WGS sequence"/>
</dbReference>
<dbReference type="OrthoDB" id="2540540at2"/>
<dbReference type="Pfam" id="PF14100">
    <property type="entry name" value="DUF6807"/>
    <property type="match status" value="1"/>
</dbReference>
<keyword evidence="2" id="KW-1185">Reference proteome</keyword>
<dbReference type="InterPro" id="IPR029475">
    <property type="entry name" value="DUF6807"/>
</dbReference>
<comment type="caution">
    <text evidence="1">The sequence shown here is derived from an EMBL/GenBank/DDBJ whole genome shotgun (WGS) entry which is preliminary data.</text>
</comment>
<organism evidence="1 2">
    <name type="scientific">Pontibacter qinzhouensis</name>
    <dbReference type="NCBI Taxonomy" id="2603253"/>
    <lineage>
        <taxon>Bacteria</taxon>
        <taxon>Pseudomonadati</taxon>
        <taxon>Bacteroidota</taxon>
        <taxon>Cytophagia</taxon>
        <taxon>Cytophagales</taxon>
        <taxon>Hymenobacteraceae</taxon>
        <taxon>Pontibacter</taxon>
    </lineage>
</organism>
<reference evidence="1 2" key="1">
    <citation type="submission" date="2019-08" db="EMBL/GenBank/DDBJ databases">
        <authorList>
            <person name="Shi S."/>
        </authorList>
    </citation>
    <scope>NUCLEOTIDE SEQUENCE [LARGE SCALE GENOMIC DNA]</scope>
    <source>
        <strain evidence="1 2">GY10130</strain>
    </source>
</reference>
<sequence>MSLLFGFSVSCTTKQPARSTAEERITITAYEADRKLEVHIDGKLFTAYRYPTDLYKPVLYPVHAANGTPITRGWPYEPRPAERTDHPHQVGMWLNYGDVNGLDFWNNSNAIKPENKHRYGTIRHHAVKRVQNGNEQAELEVQMQWLSPDNVVLLQEETRYIFKGDANSRIIDRITTLTAQQQEISLEDNKEGFYAIRVARELEHPTASPAKYIDANGKEVDLSTGDPAVTGKYLSSRAVEGEAVWGTRAEWVALRGTIKDQPVSVTIMDHPKNVGFPTYWMARGYGLFSANPLGQKVLSEGKEELHFKLAPGEAVTFRYRLLIKDGQTQTADSTHHAYEEFNKLY</sequence>
<evidence type="ECO:0000313" key="1">
    <source>
        <dbReference type="EMBL" id="TXK37033.1"/>
    </source>
</evidence>
<name>A0A5C8JJE2_9BACT</name>
<proteinExistence type="predicted"/>
<evidence type="ECO:0008006" key="3">
    <source>
        <dbReference type="Google" id="ProtNLM"/>
    </source>
</evidence>
<dbReference type="AlphaFoldDB" id="A0A5C8JJE2"/>
<gene>
    <name evidence="1" type="ORF">FVR03_16180</name>
</gene>
<accession>A0A5C8JJE2</accession>
<protein>
    <recommendedName>
        <fullName evidence="3">Methane oxygenase PmoA</fullName>
    </recommendedName>
</protein>
<evidence type="ECO:0000313" key="2">
    <source>
        <dbReference type="Proteomes" id="UP000321926"/>
    </source>
</evidence>